<feature type="transmembrane region" description="Helical" evidence="5">
    <location>
        <begin position="287"/>
        <end position="305"/>
    </location>
</feature>
<dbReference type="InterPro" id="IPR003945">
    <property type="entry name" value="NU5C-like"/>
</dbReference>
<organism evidence="8">
    <name type="scientific">freshwater metagenome</name>
    <dbReference type="NCBI Taxonomy" id="449393"/>
    <lineage>
        <taxon>unclassified sequences</taxon>
        <taxon>metagenomes</taxon>
        <taxon>ecological metagenomes</taxon>
    </lineage>
</organism>
<feature type="transmembrane region" description="Helical" evidence="5">
    <location>
        <begin position="416"/>
        <end position="434"/>
    </location>
</feature>
<keyword evidence="2 5" id="KW-0812">Transmembrane</keyword>
<gene>
    <name evidence="8" type="ORF">UFOPK2925_00802</name>
</gene>
<reference evidence="8" key="1">
    <citation type="submission" date="2020-05" db="EMBL/GenBank/DDBJ databases">
        <authorList>
            <person name="Chiriac C."/>
            <person name="Salcher M."/>
            <person name="Ghai R."/>
            <person name="Kavagutti S V."/>
        </authorList>
    </citation>
    <scope>NUCLEOTIDE SEQUENCE</scope>
</reference>
<evidence type="ECO:0000313" key="8">
    <source>
        <dbReference type="EMBL" id="CAB4780130.1"/>
    </source>
</evidence>
<feature type="transmembrane region" description="Helical" evidence="5">
    <location>
        <begin position="254"/>
        <end position="275"/>
    </location>
</feature>
<evidence type="ECO:0000259" key="7">
    <source>
        <dbReference type="Pfam" id="PF00662"/>
    </source>
</evidence>
<dbReference type="Gene3D" id="1.20.5.2700">
    <property type="match status" value="1"/>
</dbReference>
<evidence type="ECO:0000259" key="6">
    <source>
        <dbReference type="Pfam" id="PF00361"/>
    </source>
</evidence>
<protein>
    <submittedName>
        <fullName evidence="8">Unannotated protein</fullName>
    </submittedName>
</protein>
<keyword evidence="3 5" id="KW-1133">Transmembrane helix</keyword>
<dbReference type="InterPro" id="IPR001750">
    <property type="entry name" value="ND/Mrp_TM"/>
</dbReference>
<dbReference type="PRINTS" id="PR01434">
    <property type="entry name" value="NADHDHGNASE5"/>
</dbReference>
<evidence type="ECO:0000256" key="5">
    <source>
        <dbReference type="SAM" id="Phobius"/>
    </source>
</evidence>
<feature type="transmembrane region" description="Helical" evidence="5">
    <location>
        <begin position="665"/>
        <end position="682"/>
    </location>
</feature>
<feature type="transmembrane region" description="Helical" evidence="5">
    <location>
        <begin position="6"/>
        <end position="28"/>
    </location>
</feature>
<dbReference type="PANTHER" id="PTHR42829">
    <property type="entry name" value="NADH-UBIQUINONE OXIDOREDUCTASE CHAIN 5"/>
    <property type="match status" value="1"/>
</dbReference>
<dbReference type="PANTHER" id="PTHR42829:SF2">
    <property type="entry name" value="NADH-UBIQUINONE OXIDOREDUCTASE CHAIN 5"/>
    <property type="match status" value="1"/>
</dbReference>
<dbReference type="GO" id="GO:0016020">
    <property type="term" value="C:membrane"/>
    <property type="evidence" value="ECO:0007669"/>
    <property type="project" value="UniProtKB-SubCell"/>
</dbReference>
<feature type="domain" description="NADH:quinone oxidoreductase/Mrp antiporter transmembrane" evidence="6">
    <location>
        <begin position="143"/>
        <end position="429"/>
    </location>
</feature>
<keyword evidence="4 5" id="KW-0472">Membrane</keyword>
<feature type="transmembrane region" description="Helical" evidence="5">
    <location>
        <begin position="35"/>
        <end position="58"/>
    </location>
</feature>
<feature type="domain" description="NADH-Ubiquinone oxidoreductase (complex I) chain 5 N-terminal" evidence="7">
    <location>
        <begin position="75"/>
        <end position="125"/>
    </location>
</feature>
<evidence type="ECO:0000256" key="1">
    <source>
        <dbReference type="ARBA" id="ARBA00004141"/>
    </source>
</evidence>
<feature type="transmembrane region" description="Helical" evidence="5">
    <location>
        <begin position="187"/>
        <end position="208"/>
    </location>
</feature>
<dbReference type="InterPro" id="IPR018393">
    <property type="entry name" value="NADHpl_OxRdtase_5_subgr"/>
</dbReference>
<dbReference type="GO" id="GO:0003954">
    <property type="term" value="F:NADH dehydrogenase activity"/>
    <property type="evidence" value="ECO:0007669"/>
    <property type="project" value="TreeGrafter"/>
</dbReference>
<evidence type="ECO:0000256" key="3">
    <source>
        <dbReference type="ARBA" id="ARBA00022989"/>
    </source>
</evidence>
<dbReference type="GO" id="GO:0008137">
    <property type="term" value="F:NADH dehydrogenase (ubiquinone) activity"/>
    <property type="evidence" value="ECO:0007669"/>
    <property type="project" value="InterPro"/>
</dbReference>
<dbReference type="Pfam" id="PF00361">
    <property type="entry name" value="Proton_antipo_M"/>
    <property type="match status" value="1"/>
</dbReference>
<feature type="transmembrane region" description="Helical" evidence="5">
    <location>
        <begin position="379"/>
        <end position="401"/>
    </location>
</feature>
<proteinExistence type="predicted"/>
<dbReference type="GO" id="GO:0042773">
    <property type="term" value="P:ATP synthesis coupled electron transport"/>
    <property type="evidence" value="ECO:0007669"/>
    <property type="project" value="InterPro"/>
</dbReference>
<evidence type="ECO:0000256" key="4">
    <source>
        <dbReference type="ARBA" id="ARBA00023136"/>
    </source>
</evidence>
<dbReference type="PRINTS" id="PR01435">
    <property type="entry name" value="NPOXDRDTASE5"/>
</dbReference>
<feature type="transmembrane region" description="Helical" evidence="5">
    <location>
        <begin position="512"/>
        <end position="532"/>
    </location>
</feature>
<dbReference type="Pfam" id="PF00662">
    <property type="entry name" value="Proton_antipo_N"/>
    <property type="match status" value="1"/>
</dbReference>
<dbReference type="NCBIfam" id="TIGR01974">
    <property type="entry name" value="NDH_I_L"/>
    <property type="match status" value="1"/>
</dbReference>
<dbReference type="InterPro" id="IPR001516">
    <property type="entry name" value="Proton_antipo_N"/>
</dbReference>
<feature type="transmembrane region" description="Helical" evidence="5">
    <location>
        <begin position="124"/>
        <end position="142"/>
    </location>
</feature>
<dbReference type="AlphaFoldDB" id="A0A6J6W729"/>
<comment type="subcellular location">
    <subcellularLocation>
        <location evidence="1">Membrane</location>
        <topology evidence="1">Multi-pass membrane protein</topology>
    </subcellularLocation>
</comment>
<accession>A0A6J6W729</accession>
<feature type="transmembrane region" description="Helical" evidence="5">
    <location>
        <begin position="552"/>
        <end position="574"/>
    </location>
</feature>
<sequence>MNKSSMLDYIWLVPALPLFGAALLLVFGKRIGEPIAGWIATALMFGSFVVSIFMFAALRGLPSGEHAHTVKLFDWFASGGFKVSMGFLADPLSVTWILFVTGIATLIHLYSIGYMHGDARFSRFFAYLNLFVASMLILVLGSNFLVTFLGWEGVGLCSYLLISFWFERNSAAVAGKKAFVTTRVGDLGFMIAMFLLFASLGTLDYAAVGEKIGGLSGGTITAIALLLFLGAVGKSAQIPLHFWLPDAMEGPTPVSALIHAATMVTAGIFIVARAHPIFEASQAAQDVVMWVGAITALLAATVALVQTDIKRVLAYSTVSQLGYMFLALGVGAYTAAIGLVVAHAFFKAALFLGSGSVIHGLDENQDIRTMGRLRKYMPLTGFGFIVAWLAIAGLPPFAGFWAKDEVLAKAFFHGDYAVWLIGLVAAILTAFYMTRETFLVWFGNERFAAVSAETDVDGDAAHAEAPSDSHAESHEAGMISTESPTVAYGTPPAPARLTHAPHEAPATMTIPVLILAVLAAIDGLIILPFKGFEYLTQFLEPVFETVKPIEAPSFAAGFALTTLAVVVAVTGVLIGRGMYREGLENPSDDPLDRRLGGMGRLFGNAYYFDAVLARSVDGPIRRFAEWIANTVDQGIIDGAVNGVASGVASISSGVRRMQGGVVRQYALVVFAGAAALLIFALVRS</sequence>
<dbReference type="NCBIfam" id="NF005141">
    <property type="entry name" value="PRK06590.1"/>
    <property type="match status" value="1"/>
</dbReference>
<feature type="transmembrane region" description="Helical" evidence="5">
    <location>
        <begin position="214"/>
        <end position="233"/>
    </location>
</feature>
<dbReference type="EMBL" id="CAEZZU010000107">
    <property type="protein sequence ID" value="CAB4780130.1"/>
    <property type="molecule type" value="Genomic_DNA"/>
</dbReference>
<feature type="transmembrane region" description="Helical" evidence="5">
    <location>
        <begin position="94"/>
        <end position="112"/>
    </location>
</feature>
<dbReference type="GO" id="GO:0015990">
    <property type="term" value="P:electron transport coupled proton transport"/>
    <property type="evidence" value="ECO:0007669"/>
    <property type="project" value="TreeGrafter"/>
</dbReference>
<evidence type="ECO:0000256" key="2">
    <source>
        <dbReference type="ARBA" id="ARBA00022692"/>
    </source>
</evidence>
<name>A0A6J6W729_9ZZZZ</name>